<dbReference type="SUPFAM" id="SSF53850">
    <property type="entry name" value="Periplasmic binding protein-like II"/>
    <property type="match status" value="1"/>
</dbReference>
<feature type="region of interest" description="Disordered" evidence="6">
    <location>
        <begin position="335"/>
        <end position="359"/>
    </location>
</feature>
<dbReference type="EMBL" id="JAAGBB010000087">
    <property type="protein sequence ID" value="MBR0669177.1"/>
    <property type="molecule type" value="Genomic_DNA"/>
</dbReference>
<keyword evidence="4" id="KW-0997">Cell inner membrane</keyword>
<evidence type="ECO:0000256" key="2">
    <source>
        <dbReference type="ARBA" id="ARBA00022448"/>
    </source>
</evidence>
<evidence type="ECO:0000313" key="8">
    <source>
        <dbReference type="Proteomes" id="UP001196870"/>
    </source>
</evidence>
<evidence type="ECO:0000256" key="1">
    <source>
        <dbReference type="ARBA" id="ARBA00004308"/>
    </source>
</evidence>
<evidence type="ECO:0000313" key="7">
    <source>
        <dbReference type="EMBL" id="MBR0669177.1"/>
    </source>
</evidence>
<dbReference type="InterPro" id="IPR044527">
    <property type="entry name" value="NrtA/CpmA_ABC-bd_dom"/>
</dbReference>
<evidence type="ECO:0000256" key="6">
    <source>
        <dbReference type="SAM" id="MobiDB-lite"/>
    </source>
</evidence>
<keyword evidence="2" id="KW-0813">Transport</keyword>
<dbReference type="Proteomes" id="UP001196870">
    <property type="component" value="Unassembled WGS sequence"/>
</dbReference>
<dbReference type="Pfam" id="PF13379">
    <property type="entry name" value="NMT1_2"/>
    <property type="match status" value="1"/>
</dbReference>
<gene>
    <name evidence="7" type="ORF">GXW71_32805</name>
</gene>
<sequence>MVATAVLAARRPGLRIHALRIGYVPLVDAAPLLVADAIGLFETVGIRVTLSPEASWAAVRDKLALGMLDGAHLLGPMPIALAAGLGGLSARLSVACGLGANGNALTLSNRLADALDGPATPQGFAQALRRHGAPVTLAVVFPFSSHNYLLRHWLAAGGIDPDRDLRMTVVPPPMVAARLASGSINGFCAGAPWGSHAEALGAGRMVLGSGEIWPDHPEKVLAFAEAALDRAPEAAIGCTSAVIAAAQWIETPENQPELLRILKQAMPHQLSERELGAAIEGRVPGPALRFRPATFPRRDAAAWWLGQMRRWGHVASEVPTEDALAPYGAALWHAAAQRLGEPEPPPPPPPPAYPRESIA</sequence>
<reference evidence="8" key="1">
    <citation type="journal article" date="2021" name="Syst. Appl. Microbiol.">
        <title>Roseomonas hellenica sp. nov., isolated from roots of wild-growing Alkanna tinctoria.</title>
        <authorList>
            <person name="Rat A."/>
            <person name="Naranjo H.D."/>
            <person name="Lebbe L."/>
            <person name="Cnockaert M."/>
            <person name="Krigas N."/>
            <person name="Grigoriadou K."/>
            <person name="Maloupa E."/>
            <person name="Willems A."/>
        </authorList>
    </citation>
    <scope>NUCLEOTIDE SEQUENCE [LARGE SCALE GENOMIC DNA]</scope>
    <source>
        <strain evidence="8">LMG 31523</strain>
    </source>
</reference>
<keyword evidence="8" id="KW-1185">Reference proteome</keyword>
<dbReference type="RefSeq" id="WP_211857955.1">
    <property type="nucleotide sequence ID" value="NZ_JAAGBB010000087.1"/>
</dbReference>
<keyword evidence="5" id="KW-0472">Membrane</keyword>
<dbReference type="PANTHER" id="PTHR30024">
    <property type="entry name" value="ALIPHATIC SULFONATES-BINDING PROTEIN-RELATED"/>
    <property type="match status" value="1"/>
</dbReference>
<proteinExistence type="predicted"/>
<evidence type="ECO:0000256" key="5">
    <source>
        <dbReference type="ARBA" id="ARBA00023136"/>
    </source>
</evidence>
<evidence type="ECO:0000256" key="4">
    <source>
        <dbReference type="ARBA" id="ARBA00022519"/>
    </source>
</evidence>
<comment type="caution">
    <text evidence="7">The sequence shown here is derived from an EMBL/GenBank/DDBJ whole genome shotgun (WGS) entry which is preliminary data.</text>
</comment>
<evidence type="ECO:0000256" key="3">
    <source>
        <dbReference type="ARBA" id="ARBA00022475"/>
    </source>
</evidence>
<name>A0ABS5F9G3_9PROT</name>
<accession>A0ABS5F9G3</accession>
<keyword evidence="3" id="KW-1003">Cell membrane</keyword>
<feature type="compositionally biased region" description="Pro residues" evidence="6">
    <location>
        <begin position="342"/>
        <end position="353"/>
    </location>
</feature>
<dbReference type="PANTHER" id="PTHR30024:SF43">
    <property type="entry name" value="BLL4572 PROTEIN"/>
    <property type="match status" value="1"/>
</dbReference>
<dbReference type="CDD" id="cd13553">
    <property type="entry name" value="PBP2_NrtA_CpmA_like"/>
    <property type="match status" value="1"/>
</dbReference>
<organism evidence="7 8">
    <name type="scientific">Plastoroseomonas hellenica</name>
    <dbReference type="NCBI Taxonomy" id="2687306"/>
    <lineage>
        <taxon>Bacteria</taxon>
        <taxon>Pseudomonadati</taxon>
        <taxon>Pseudomonadota</taxon>
        <taxon>Alphaproteobacteria</taxon>
        <taxon>Acetobacterales</taxon>
        <taxon>Acetobacteraceae</taxon>
        <taxon>Plastoroseomonas</taxon>
    </lineage>
</organism>
<protein>
    <submittedName>
        <fullName evidence="7">ABC transporter substrate-binding protein</fullName>
    </submittedName>
</protein>
<dbReference type="Gene3D" id="3.40.190.10">
    <property type="entry name" value="Periplasmic binding protein-like II"/>
    <property type="match status" value="2"/>
</dbReference>
<comment type="subcellular location">
    <subcellularLocation>
        <location evidence="1">Endomembrane system</location>
    </subcellularLocation>
</comment>